<dbReference type="Gene3D" id="1.10.260.40">
    <property type="entry name" value="lambda repressor-like DNA-binding domains"/>
    <property type="match status" value="1"/>
</dbReference>
<keyword evidence="6" id="KW-1185">Reference proteome</keyword>
<dbReference type="EMBL" id="FXAF01000006">
    <property type="protein sequence ID" value="SMF47310.1"/>
    <property type="molecule type" value="Genomic_DNA"/>
</dbReference>
<dbReference type="PANTHER" id="PTHR30146:SF33">
    <property type="entry name" value="TRANSCRIPTIONAL REGULATOR"/>
    <property type="match status" value="1"/>
</dbReference>
<dbReference type="GO" id="GO:0003700">
    <property type="term" value="F:DNA-binding transcription factor activity"/>
    <property type="evidence" value="ECO:0007669"/>
    <property type="project" value="TreeGrafter"/>
</dbReference>
<dbReference type="PROSITE" id="PS50932">
    <property type="entry name" value="HTH_LACI_2"/>
    <property type="match status" value="1"/>
</dbReference>
<accession>A0A1X7F833</accession>
<dbReference type="Gene3D" id="3.40.50.2300">
    <property type="match status" value="2"/>
</dbReference>
<dbReference type="SUPFAM" id="SSF47413">
    <property type="entry name" value="lambda repressor-like DNA-binding domains"/>
    <property type="match status" value="1"/>
</dbReference>
<evidence type="ECO:0000313" key="5">
    <source>
        <dbReference type="EMBL" id="SMF47310.1"/>
    </source>
</evidence>
<organism evidence="5 6">
    <name type="scientific">Xaviernesmea oryzae</name>
    <dbReference type="NCBI Taxonomy" id="464029"/>
    <lineage>
        <taxon>Bacteria</taxon>
        <taxon>Pseudomonadati</taxon>
        <taxon>Pseudomonadota</taxon>
        <taxon>Alphaproteobacteria</taxon>
        <taxon>Hyphomicrobiales</taxon>
        <taxon>Rhizobiaceae</taxon>
        <taxon>Rhizobium/Agrobacterium group</taxon>
        <taxon>Xaviernesmea</taxon>
    </lineage>
</organism>
<gene>
    <name evidence="5" type="ORF">SAMN02982989_2432</name>
</gene>
<feature type="domain" description="HTH lacI-type" evidence="4">
    <location>
        <begin position="1"/>
        <end position="53"/>
    </location>
</feature>
<dbReference type="InterPro" id="IPR046335">
    <property type="entry name" value="LacI/GalR-like_sensor"/>
</dbReference>
<sequence length="345" mass="37248">MLDVANALGISAITVSRALRDPGKVSEALREKILNQVEEMGYMPDLAARALASRLNGTICVLVPALTHQGTLNFVRGIEARTQGTDFRIQYANCRNDPEEERRLIRLFLSQYPAGIIFAGLDVPEKTADLLKSGTCPVVHVIDPALRTKGAAVGGDNFEAAAAATRHLLACGYRRIGLLGAHADIRGQRRQQGYRAAMQEAGLYDPALVVCDHTPATVELGCRLLRRLVDGVKGVDAVFCQDDDIALGALFESRRLGLRVPEDLGICGYGDLPYSAHTEPPLTTVRVPAFDIGYRAADLLVRARAGVDGADGVVHLSFELIRRGSTRSSCTLRRETADETLTAGM</sequence>
<dbReference type="InterPro" id="IPR010982">
    <property type="entry name" value="Lambda_DNA-bd_dom_sf"/>
</dbReference>
<evidence type="ECO:0000259" key="4">
    <source>
        <dbReference type="PROSITE" id="PS50932"/>
    </source>
</evidence>
<dbReference type="SMART" id="SM00354">
    <property type="entry name" value="HTH_LACI"/>
    <property type="match status" value="1"/>
</dbReference>
<dbReference type="Pfam" id="PF13377">
    <property type="entry name" value="Peripla_BP_3"/>
    <property type="match status" value="1"/>
</dbReference>
<dbReference type="CDD" id="cd01575">
    <property type="entry name" value="PBP1_GntR"/>
    <property type="match status" value="1"/>
</dbReference>
<protein>
    <submittedName>
        <fullName evidence="5">LacI family transcriptional regulator, gluconate utilization system Gnt-I transcriptional repressor</fullName>
    </submittedName>
</protein>
<evidence type="ECO:0000256" key="1">
    <source>
        <dbReference type="ARBA" id="ARBA00023015"/>
    </source>
</evidence>
<keyword evidence="2" id="KW-0238">DNA-binding</keyword>
<dbReference type="CDD" id="cd01392">
    <property type="entry name" value="HTH_LacI"/>
    <property type="match status" value="1"/>
</dbReference>
<keyword evidence="1" id="KW-0805">Transcription regulation</keyword>
<keyword evidence="3" id="KW-0804">Transcription</keyword>
<dbReference type="GO" id="GO:0000976">
    <property type="term" value="F:transcription cis-regulatory region binding"/>
    <property type="evidence" value="ECO:0007669"/>
    <property type="project" value="TreeGrafter"/>
</dbReference>
<evidence type="ECO:0000256" key="3">
    <source>
        <dbReference type="ARBA" id="ARBA00023163"/>
    </source>
</evidence>
<name>A0A1X7F833_9HYPH</name>
<proteinExistence type="predicted"/>
<dbReference type="PANTHER" id="PTHR30146">
    <property type="entry name" value="LACI-RELATED TRANSCRIPTIONAL REPRESSOR"/>
    <property type="match status" value="1"/>
</dbReference>
<dbReference type="SUPFAM" id="SSF53822">
    <property type="entry name" value="Periplasmic binding protein-like I"/>
    <property type="match status" value="1"/>
</dbReference>
<dbReference type="AlphaFoldDB" id="A0A1X7F833"/>
<dbReference type="Pfam" id="PF00356">
    <property type="entry name" value="LacI"/>
    <property type="match status" value="1"/>
</dbReference>
<dbReference type="InterPro" id="IPR028082">
    <property type="entry name" value="Peripla_BP_I"/>
</dbReference>
<dbReference type="InterPro" id="IPR000843">
    <property type="entry name" value="HTH_LacI"/>
</dbReference>
<dbReference type="Proteomes" id="UP000192903">
    <property type="component" value="Unassembled WGS sequence"/>
</dbReference>
<dbReference type="STRING" id="464029.SAMN02982989_2432"/>
<reference evidence="6" key="1">
    <citation type="submission" date="2017-04" db="EMBL/GenBank/DDBJ databases">
        <authorList>
            <person name="Varghese N."/>
            <person name="Submissions S."/>
        </authorList>
    </citation>
    <scope>NUCLEOTIDE SEQUENCE [LARGE SCALE GENOMIC DNA]</scope>
    <source>
        <strain evidence="6">B4P</strain>
    </source>
</reference>
<evidence type="ECO:0000313" key="6">
    <source>
        <dbReference type="Proteomes" id="UP000192903"/>
    </source>
</evidence>
<evidence type="ECO:0000256" key="2">
    <source>
        <dbReference type="ARBA" id="ARBA00023125"/>
    </source>
</evidence>